<reference evidence="2" key="1">
    <citation type="journal article" date="2019" name="Int. J. Syst. Evol. Microbiol.">
        <title>The Global Catalogue of Microorganisms (GCM) 10K type strain sequencing project: providing services to taxonomists for standard genome sequencing and annotation.</title>
        <authorList>
            <consortium name="The Broad Institute Genomics Platform"/>
            <consortium name="The Broad Institute Genome Sequencing Center for Infectious Disease"/>
            <person name="Wu L."/>
            <person name="Ma J."/>
        </authorList>
    </citation>
    <scope>NUCLEOTIDE SEQUENCE [LARGE SCALE GENOMIC DNA]</scope>
    <source>
        <strain evidence="2">KCTC 52606</strain>
    </source>
</reference>
<name>A0ABV7ED40_9SPHN</name>
<evidence type="ECO:0000313" key="1">
    <source>
        <dbReference type="EMBL" id="MFC3100644.1"/>
    </source>
</evidence>
<keyword evidence="2" id="KW-1185">Reference proteome</keyword>
<evidence type="ECO:0000313" key="2">
    <source>
        <dbReference type="Proteomes" id="UP001595378"/>
    </source>
</evidence>
<sequence length="213" mass="22579">MTTTPNLALPFIDAAQAQKEVTHNEALILLDALVQGRVKGRHLSAPPAAPAEGEAWIVGPGATGAWTGQSGRIALWQSGWRFLVPRAGWRLWDEQAQRLVTFSGSAWGDLPAEAMQIPTLALGWIGYGSGYASPRYWRDAHGRVSIEGLMQAGSDGTVFTLLAGYRPPARLMFACWSGGGAYRVDVTPAGEVILQGSNAVFSSLAGITFLAAG</sequence>
<organism evidence="1 2">
    <name type="scientific">Alteraurantiacibacter lauratis</name>
    <dbReference type="NCBI Taxonomy" id="2054627"/>
    <lineage>
        <taxon>Bacteria</taxon>
        <taxon>Pseudomonadati</taxon>
        <taxon>Pseudomonadota</taxon>
        <taxon>Alphaproteobacteria</taxon>
        <taxon>Sphingomonadales</taxon>
        <taxon>Erythrobacteraceae</taxon>
        <taxon>Alteraurantiacibacter</taxon>
    </lineage>
</organism>
<dbReference type="Pfam" id="PF10983">
    <property type="entry name" value="DUF2793"/>
    <property type="match status" value="1"/>
</dbReference>
<dbReference type="InterPro" id="IPR021251">
    <property type="entry name" value="DUF2793"/>
</dbReference>
<comment type="caution">
    <text evidence="1">The sequence shown here is derived from an EMBL/GenBank/DDBJ whole genome shotgun (WGS) entry which is preliminary data.</text>
</comment>
<dbReference type="EMBL" id="JBHRSU010000022">
    <property type="protein sequence ID" value="MFC3100644.1"/>
    <property type="molecule type" value="Genomic_DNA"/>
</dbReference>
<protein>
    <submittedName>
        <fullName evidence="1">DUF2793 domain-containing protein</fullName>
    </submittedName>
</protein>
<dbReference type="Proteomes" id="UP001595378">
    <property type="component" value="Unassembled WGS sequence"/>
</dbReference>
<accession>A0ABV7ED40</accession>
<dbReference type="RefSeq" id="WP_188236021.1">
    <property type="nucleotide sequence ID" value="NZ_JBANRN010000022.1"/>
</dbReference>
<gene>
    <name evidence="1" type="ORF">ACFODK_07080</name>
</gene>
<proteinExistence type="predicted"/>